<protein>
    <submittedName>
        <fullName evidence="1">Uncharacterized protein</fullName>
    </submittedName>
</protein>
<dbReference type="AlphaFoldDB" id="A0A6J4IBD9"/>
<gene>
    <name evidence="1" type="ORF">AVDCRST_MAG77-1836</name>
</gene>
<sequence>MDLAWHLHVARFRRPGDVEENVMRRRRRKGEFGGEAGWRA</sequence>
<accession>A0A6J4IBD9</accession>
<reference evidence="1" key="1">
    <citation type="submission" date="2020-02" db="EMBL/GenBank/DDBJ databases">
        <authorList>
            <person name="Meier V. D."/>
        </authorList>
    </citation>
    <scope>NUCLEOTIDE SEQUENCE</scope>
    <source>
        <strain evidence="1">AVDCRST_MAG77</strain>
    </source>
</reference>
<name>A0A6J4IBD9_9CHLR</name>
<proteinExistence type="predicted"/>
<organism evidence="1">
    <name type="scientific">uncultured Chloroflexota bacterium</name>
    <dbReference type="NCBI Taxonomy" id="166587"/>
    <lineage>
        <taxon>Bacteria</taxon>
        <taxon>Bacillati</taxon>
        <taxon>Chloroflexota</taxon>
        <taxon>environmental samples</taxon>
    </lineage>
</organism>
<dbReference type="EMBL" id="CADCTC010000117">
    <property type="protein sequence ID" value="CAA9246566.1"/>
    <property type="molecule type" value="Genomic_DNA"/>
</dbReference>
<evidence type="ECO:0000313" key="1">
    <source>
        <dbReference type="EMBL" id="CAA9246566.1"/>
    </source>
</evidence>